<organism evidence="3 4">
    <name type="scientific">Bailinhaonella thermotolerans</name>
    <dbReference type="NCBI Taxonomy" id="1070861"/>
    <lineage>
        <taxon>Bacteria</taxon>
        <taxon>Bacillati</taxon>
        <taxon>Actinomycetota</taxon>
        <taxon>Actinomycetes</taxon>
        <taxon>Streptosporangiales</taxon>
        <taxon>Streptosporangiaceae</taxon>
        <taxon>Bailinhaonella</taxon>
    </lineage>
</organism>
<dbReference type="InterPro" id="IPR011990">
    <property type="entry name" value="TPR-like_helical_dom_sf"/>
</dbReference>
<gene>
    <name evidence="3" type="ORF">D5H75_16940</name>
</gene>
<dbReference type="Gene3D" id="1.10.260.40">
    <property type="entry name" value="lambda repressor-like DNA-binding domains"/>
    <property type="match status" value="1"/>
</dbReference>
<proteinExistence type="predicted"/>
<evidence type="ECO:0000313" key="4">
    <source>
        <dbReference type="Proteomes" id="UP000265768"/>
    </source>
</evidence>
<feature type="domain" description="HTH cro/C1-type" evidence="2">
    <location>
        <begin position="11"/>
        <end position="64"/>
    </location>
</feature>
<dbReference type="PANTHER" id="PTHR46797:SF1">
    <property type="entry name" value="METHYLPHOSPHONATE SYNTHASE"/>
    <property type="match status" value="1"/>
</dbReference>
<dbReference type="SUPFAM" id="SSF48452">
    <property type="entry name" value="TPR-like"/>
    <property type="match status" value="2"/>
</dbReference>
<dbReference type="OrthoDB" id="3675359at2"/>
<dbReference type="InterPro" id="IPR001387">
    <property type="entry name" value="Cro/C1-type_HTH"/>
</dbReference>
<sequence>MPSQGSIGDRVRALRLNRRLSQAQLAGPDLSDSYVSLIESGKRMPTPAVVRLLAERLGCTADFLLHGVEPRQRIDAEYGLRHAELELRHGDALAAAERFAAIAASESEDNPAVAAMARLGHARALESAGRLPEAVRAYEELRQEAAHHPERFSDLSLIVALCRCYRVAGDVLRARELGSAALEVAERLDLVRGQDAIQLASALVATEHDSGVANAVPYAERVLLAAQPVQAVDRSDEINVLWDTSLRAASASEPALAIKLADEAVAASTHAGTSVDLARLALGCARIALRGEPPRIQRAEEFADLAQRSLAEPAHQAMCLTILARVKVLMANPSEAVPLARRALQLAGGTPRVETASAHTVLGMALMADSDERAAADSLQTAAGHLEELPRSREVAKAWKELGDLFSRIGYGEASASAYRNALHAVGLRPAMPFPDTSLAAAHAAS</sequence>
<dbReference type="Proteomes" id="UP000265768">
    <property type="component" value="Unassembled WGS sequence"/>
</dbReference>
<dbReference type="GO" id="GO:0003700">
    <property type="term" value="F:DNA-binding transcription factor activity"/>
    <property type="evidence" value="ECO:0007669"/>
    <property type="project" value="TreeGrafter"/>
</dbReference>
<dbReference type="SMART" id="SM00530">
    <property type="entry name" value="HTH_XRE"/>
    <property type="match status" value="1"/>
</dbReference>
<dbReference type="Gene3D" id="1.25.40.10">
    <property type="entry name" value="Tetratricopeptide repeat domain"/>
    <property type="match status" value="1"/>
</dbReference>
<dbReference type="Pfam" id="PF01381">
    <property type="entry name" value="HTH_3"/>
    <property type="match status" value="1"/>
</dbReference>
<dbReference type="EMBL" id="QZEY01000005">
    <property type="protein sequence ID" value="RJL32104.1"/>
    <property type="molecule type" value="Genomic_DNA"/>
</dbReference>
<evidence type="ECO:0000256" key="1">
    <source>
        <dbReference type="ARBA" id="ARBA00023125"/>
    </source>
</evidence>
<dbReference type="PANTHER" id="PTHR46797">
    <property type="entry name" value="HTH-TYPE TRANSCRIPTIONAL REGULATOR"/>
    <property type="match status" value="1"/>
</dbReference>
<dbReference type="CDD" id="cd00093">
    <property type="entry name" value="HTH_XRE"/>
    <property type="match status" value="1"/>
</dbReference>
<protein>
    <submittedName>
        <fullName evidence="3">XRE family transcriptional regulator</fullName>
    </submittedName>
</protein>
<dbReference type="AlphaFoldDB" id="A0A3A4AXH8"/>
<keyword evidence="1" id="KW-0238">DNA-binding</keyword>
<name>A0A3A4AXH8_9ACTN</name>
<comment type="caution">
    <text evidence="3">The sequence shown here is derived from an EMBL/GenBank/DDBJ whole genome shotgun (WGS) entry which is preliminary data.</text>
</comment>
<dbReference type="SUPFAM" id="SSF47413">
    <property type="entry name" value="lambda repressor-like DNA-binding domains"/>
    <property type="match status" value="1"/>
</dbReference>
<dbReference type="GO" id="GO:0005829">
    <property type="term" value="C:cytosol"/>
    <property type="evidence" value="ECO:0007669"/>
    <property type="project" value="TreeGrafter"/>
</dbReference>
<dbReference type="PROSITE" id="PS50943">
    <property type="entry name" value="HTH_CROC1"/>
    <property type="match status" value="1"/>
</dbReference>
<evidence type="ECO:0000313" key="3">
    <source>
        <dbReference type="EMBL" id="RJL32104.1"/>
    </source>
</evidence>
<accession>A0A3A4AXH8</accession>
<evidence type="ECO:0000259" key="2">
    <source>
        <dbReference type="PROSITE" id="PS50943"/>
    </source>
</evidence>
<dbReference type="InterPro" id="IPR010982">
    <property type="entry name" value="Lambda_DNA-bd_dom_sf"/>
</dbReference>
<dbReference type="GO" id="GO:0003677">
    <property type="term" value="F:DNA binding"/>
    <property type="evidence" value="ECO:0007669"/>
    <property type="project" value="UniProtKB-KW"/>
</dbReference>
<keyword evidence="4" id="KW-1185">Reference proteome</keyword>
<reference evidence="3 4" key="1">
    <citation type="submission" date="2018-09" db="EMBL/GenBank/DDBJ databases">
        <title>YIM 75507 draft genome.</title>
        <authorList>
            <person name="Tang S."/>
            <person name="Feng Y."/>
        </authorList>
    </citation>
    <scope>NUCLEOTIDE SEQUENCE [LARGE SCALE GENOMIC DNA]</scope>
    <source>
        <strain evidence="3 4">YIM 75507</strain>
    </source>
</reference>
<dbReference type="InterPro" id="IPR050807">
    <property type="entry name" value="TransReg_Diox_bact_type"/>
</dbReference>